<name>A0A4Y2JZA4_ARAVE</name>
<gene>
    <name evidence="2" type="ORF">AVEN_250025_1</name>
</gene>
<organism evidence="2 3">
    <name type="scientific">Araneus ventricosus</name>
    <name type="common">Orbweaver spider</name>
    <name type="synonym">Epeira ventricosa</name>
    <dbReference type="NCBI Taxonomy" id="182803"/>
    <lineage>
        <taxon>Eukaryota</taxon>
        <taxon>Metazoa</taxon>
        <taxon>Ecdysozoa</taxon>
        <taxon>Arthropoda</taxon>
        <taxon>Chelicerata</taxon>
        <taxon>Arachnida</taxon>
        <taxon>Araneae</taxon>
        <taxon>Araneomorphae</taxon>
        <taxon>Entelegynae</taxon>
        <taxon>Araneoidea</taxon>
        <taxon>Araneidae</taxon>
        <taxon>Araneus</taxon>
    </lineage>
</organism>
<reference evidence="2 3" key="1">
    <citation type="journal article" date="2019" name="Sci. Rep.">
        <title>Orb-weaving spider Araneus ventricosus genome elucidates the spidroin gene catalogue.</title>
        <authorList>
            <person name="Kono N."/>
            <person name="Nakamura H."/>
            <person name="Ohtoshi R."/>
            <person name="Moran D.A.P."/>
            <person name="Shinohara A."/>
            <person name="Yoshida Y."/>
            <person name="Fujiwara M."/>
            <person name="Mori M."/>
            <person name="Tomita M."/>
            <person name="Arakawa K."/>
        </authorList>
    </citation>
    <scope>NUCLEOTIDE SEQUENCE [LARGE SCALE GENOMIC DNA]</scope>
</reference>
<evidence type="ECO:0000313" key="2">
    <source>
        <dbReference type="EMBL" id="GBM95374.1"/>
    </source>
</evidence>
<evidence type="ECO:0000256" key="1">
    <source>
        <dbReference type="SAM" id="MobiDB-lite"/>
    </source>
</evidence>
<proteinExistence type="predicted"/>
<accession>A0A4Y2JZA4</accession>
<evidence type="ECO:0000313" key="3">
    <source>
        <dbReference type="Proteomes" id="UP000499080"/>
    </source>
</evidence>
<keyword evidence="3" id="KW-1185">Reference proteome</keyword>
<dbReference type="AlphaFoldDB" id="A0A4Y2JZA4"/>
<sequence length="106" mass="11929">MHIMPLRNSFGMERNPNQWCHCVDVTTKICPREPSSNTRTTSTVRRSSSAQDRPWSVFPEIQSYCSSRRSEKSPVSFQKAPCLPATCFAGTFQSMPKVGMSQANPK</sequence>
<comment type="caution">
    <text evidence="2">The sequence shown here is derived from an EMBL/GenBank/DDBJ whole genome shotgun (WGS) entry which is preliminary data.</text>
</comment>
<feature type="compositionally biased region" description="Low complexity" evidence="1">
    <location>
        <begin position="35"/>
        <end position="49"/>
    </location>
</feature>
<protein>
    <submittedName>
        <fullName evidence="2">Uncharacterized protein</fullName>
    </submittedName>
</protein>
<dbReference type="Proteomes" id="UP000499080">
    <property type="component" value="Unassembled WGS sequence"/>
</dbReference>
<feature type="region of interest" description="Disordered" evidence="1">
    <location>
        <begin position="33"/>
        <end position="53"/>
    </location>
</feature>
<dbReference type="EMBL" id="BGPR01004052">
    <property type="protein sequence ID" value="GBM95374.1"/>
    <property type="molecule type" value="Genomic_DNA"/>
</dbReference>